<accession>A0A813WNH5</accession>
<evidence type="ECO:0000256" key="1">
    <source>
        <dbReference type="ARBA" id="ARBA00001954"/>
    </source>
</evidence>
<dbReference type="Gene3D" id="3.30.2020.30">
    <property type="match status" value="1"/>
</dbReference>
<dbReference type="CDD" id="cd00250">
    <property type="entry name" value="CAS_like"/>
    <property type="match status" value="1"/>
</dbReference>
<comment type="cofactor">
    <cofactor evidence="1">
        <name>Fe(2+)</name>
        <dbReference type="ChEBI" id="CHEBI:29033"/>
    </cofactor>
</comment>
<dbReference type="EMBL" id="CAJNOJ010000024">
    <property type="protein sequence ID" value="CAF0860641.1"/>
    <property type="molecule type" value="Genomic_DNA"/>
</dbReference>
<evidence type="ECO:0000313" key="10">
    <source>
        <dbReference type="EMBL" id="CAF0860641.1"/>
    </source>
</evidence>
<dbReference type="PANTHER" id="PTHR10696">
    <property type="entry name" value="GAMMA-BUTYROBETAINE HYDROXYLASE-RELATED"/>
    <property type="match status" value="1"/>
</dbReference>
<organism evidence="10 13">
    <name type="scientific">Adineta ricciae</name>
    <name type="common">Rotifer</name>
    <dbReference type="NCBI Taxonomy" id="249248"/>
    <lineage>
        <taxon>Eukaryota</taxon>
        <taxon>Metazoa</taxon>
        <taxon>Spiralia</taxon>
        <taxon>Gnathifera</taxon>
        <taxon>Rotifera</taxon>
        <taxon>Eurotatoria</taxon>
        <taxon>Bdelloidea</taxon>
        <taxon>Adinetida</taxon>
        <taxon>Adinetidae</taxon>
        <taxon>Adineta</taxon>
    </lineage>
</organism>
<evidence type="ECO:0000259" key="9">
    <source>
        <dbReference type="Pfam" id="PF02668"/>
    </source>
</evidence>
<dbReference type="GO" id="GO:0005739">
    <property type="term" value="C:mitochondrion"/>
    <property type="evidence" value="ECO:0007669"/>
    <property type="project" value="TreeGrafter"/>
</dbReference>
<keyword evidence="6" id="KW-0223">Dioxygenase</keyword>
<feature type="domain" description="TauD/TfdA-like" evidence="9">
    <location>
        <begin position="165"/>
        <end position="404"/>
    </location>
</feature>
<dbReference type="EMBL" id="CAJNOR010004263">
    <property type="protein sequence ID" value="CAF1488434.1"/>
    <property type="molecule type" value="Genomic_DNA"/>
</dbReference>
<evidence type="ECO:0000256" key="3">
    <source>
        <dbReference type="ARBA" id="ARBA00008654"/>
    </source>
</evidence>
<name>A0A813WNH5_ADIRI</name>
<dbReference type="SUPFAM" id="SSF51197">
    <property type="entry name" value="Clavaminate synthase-like"/>
    <property type="match status" value="1"/>
</dbReference>
<sequence length="429" mass="49995">MFVSRLLRSLIALPYSSSSSRFITNAADRTNQLSLELKSINDTHATLLIDGKEAKFDWIFLRDSCQCTQCIDSSTRQKLHNTTDVPLTIAPRNEGVQILNDNSLEILWNKPLLNCQGITEHRSSYSNIWLRTYSSLSNIARARYHDRPAVYWNRKDIESVNLRVQCDDYLHSDRGLYHTLKLLNDYGLIFIDNVQGELAVEQLTERIGEIRHTFYGKSWDVKSTEKAINVAYTSQALGLHMDLLYFEAPPGLQFLHSLTNDVRGGASYYVDAFRAAETLRRQNPQAFRLLCSYPVTFHYRNAGRHYHFTRPTIVLNPFSSDQRIDHINYSPPFQAPFESDTSKEEFRQFIQAFQRFRDLLEDPSNSYELMLKKDQCVIFHNRRILHARREFDASSGSRWLKGCYTDLDNFQDRLRTFQEKFHPVADVHI</sequence>
<evidence type="ECO:0000313" key="11">
    <source>
        <dbReference type="EMBL" id="CAF1488434.1"/>
    </source>
</evidence>
<dbReference type="Pfam" id="PF02668">
    <property type="entry name" value="TauD"/>
    <property type="match status" value="1"/>
</dbReference>
<evidence type="ECO:0000256" key="8">
    <source>
        <dbReference type="ARBA" id="ARBA00023004"/>
    </source>
</evidence>
<comment type="caution">
    <text evidence="10">The sequence shown here is derived from an EMBL/GenBank/DDBJ whole genome shotgun (WGS) entry which is preliminary data.</text>
</comment>
<dbReference type="InterPro" id="IPR042098">
    <property type="entry name" value="TauD-like_sf"/>
</dbReference>
<dbReference type="GO" id="GO:0045329">
    <property type="term" value="P:carnitine biosynthetic process"/>
    <property type="evidence" value="ECO:0007669"/>
    <property type="project" value="UniProtKB-UniPathway"/>
</dbReference>
<reference evidence="10" key="1">
    <citation type="submission" date="2021-02" db="EMBL/GenBank/DDBJ databases">
        <authorList>
            <person name="Nowell W R."/>
        </authorList>
    </citation>
    <scope>NUCLEOTIDE SEQUENCE</scope>
</reference>
<keyword evidence="4" id="KW-0479">Metal-binding</keyword>
<dbReference type="AlphaFoldDB" id="A0A813WNH5"/>
<evidence type="ECO:0000313" key="13">
    <source>
        <dbReference type="Proteomes" id="UP000663852"/>
    </source>
</evidence>
<evidence type="ECO:0000256" key="6">
    <source>
        <dbReference type="ARBA" id="ARBA00022964"/>
    </source>
</evidence>
<keyword evidence="12" id="KW-1185">Reference proteome</keyword>
<gene>
    <name evidence="10" type="ORF">EDS130_LOCUS7794</name>
    <name evidence="11" type="ORF">XAT740_LOCUS38944</name>
</gene>
<evidence type="ECO:0000256" key="7">
    <source>
        <dbReference type="ARBA" id="ARBA00023002"/>
    </source>
</evidence>
<dbReference type="GO" id="GO:0051213">
    <property type="term" value="F:dioxygenase activity"/>
    <property type="evidence" value="ECO:0007669"/>
    <property type="project" value="UniProtKB-KW"/>
</dbReference>
<dbReference type="GO" id="GO:0046872">
    <property type="term" value="F:metal ion binding"/>
    <property type="evidence" value="ECO:0007669"/>
    <property type="project" value="UniProtKB-KW"/>
</dbReference>
<dbReference type="InterPro" id="IPR050411">
    <property type="entry name" value="AlphaKG_dependent_hydroxylases"/>
</dbReference>
<keyword evidence="5" id="KW-0124">Carnitine biosynthesis</keyword>
<proteinExistence type="inferred from homology"/>
<evidence type="ECO:0000256" key="2">
    <source>
        <dbReference type="ARBA" id="ARBA00005022"/>
    </source>
</evidence>
<comment type="similarity">
    <text evidence="3">Belongs to the gamma-BBH/TMLD family.</text>
</comment>
<evidence type="ECO:0000313" key="12">
    <source>
        <dbReference type="Proteomes" id="UP000663828"/>
    </source>
</evidence>
<dbReference type="InterPro" id="IPR038492">
    <property type="entry name" value="GBBH-like_N_sf"/>
</dbReference>
<dbReference type="OrthoDB" id="406634at2759"/>
<dbReference type="InterPro" id="IPR003819">
    <property type="entry name" value="TauD/TfdA-like"/>
</dbReference>
<protein>
    <recommendedName>
        <fullName evidence="9">TauD/TfdA-like domain-containing protein</fullName>
    </recommendedName>
</protein>
<dbReference type="Gene3D" id="3.60.130.10">
    <property type="entry name" value="Clavaminate synthase-like"/>
    <property type="match status" value="1"/>
</dbReference>
<dbReference type="Proteomes" id="UP000663852">
    <property type="component" value="Unassembled WGS sequence"/>
</dbReference>
<dbReference type="UniPathway" id="UPA00118"/>
<dbReference type="Proteomes" id="UP000663828">
    <property type="component" value="Unassembled WGS sequence"/>
</dbReference>
<dbReference type="PANTHER" id="PTHR10696:SF25">
    <property type="entry name" value="OXIDOREDUCTASE AIM17-RELATED"/>
    <property type="match status" value="1"/>
</dbReference>
<evidence type="ECO:0000256" key="5">
    <source>
        <dbReference type="ARBA" id="ARBA00022873"/>
    </source>
</evidence>
<comment type="pathway">
    <text evidence="2">Amine and polyamine biosynthesis; carnitine biosynthesis.</text>
</comment>
<keyword evidence="8" id="KW-0408">Iron</keyword>
<evidence type="ECO:0000256" key="4">
    <source>
        <dbReference type="ARBA" id="ARBA00022723"/>
    </source>
</evidence>
<keyword evidence="7" id="KW-0560">Oxidoreductase</keyword>